<name>A0ABU0YQ32_9PROT</name>
<dbReference type="PROSITE" id="PS50901">
    <property type="entry name" value="FTSK"/>
    <property type="match status" value="1"/>
</dbReference>
<dbReference type="InterPro" id="IPR027417">
    <property type="entry name" value="P-loop_NTPase"/>
</dbReference>
<evidence type="ECO:0000256" key="14">
    <source>
        <dbReference type="ARBA" id="ARBA00024784"/>
    </source>
</evidence>
<feature type="transmembrane region" description="Helical" evidence="18">
    <location>
        <begin position="26"/>
        <end position="45"/>
    </location>
</feature>
<feature type="binding site" evidence="16">
    <location>
        <begin position="488"/>
        <end position="495"/>
    </location>
    <ligand>
        <name>ATP</name>
        <dbReference type="ChEBI" id="CHEBI:30616"/>
    </ligand>
</feature>
<dbReference type="Pfam" id="PF01580">
    <property type="entry name" value="FtsK_SpoIIIE"/>
    <property type="match status" value="1"/>
</dbReference>
<keyword evidence="9 16" id="KW-0067">ATP-binding</keyword>
<gene>
    <name evidence="20" type="ORF">Q8A70_16325</name>
</gene>
<evidence type="ECO:0000256" key="9">
    <source>
        <dbReference type="ARBA" id="ARBA00022840"/>
    </source>
</evidence>
<evidence type="ECO:0000256" key="3">
    <source>
        <dbReference type="ARBA" id="ARBA00020887"/>
    </source>
</evidence>
<dbReference type="InterPro" id="IPR018541">
    <property type="entry name" value="Ftsk_gamma"/>
</dbReference>
<feature type="compositionally biased region" description="Basic and acidic residues" evidence="17">
    <location>
        <begin position="268"/>
        <end position="278"/>
    </location>
</feature>
<comment type="function">
    <text evidence="14">Essential cell division protein that coordinates cell division and chromosome segregation. The N-terminus is involved in assembly of the cell-division machinery. The C-terminus functions as a DNA motor that moves dsDNA in an ATP-dependent manner towards the dif recombination site, which is located within the replication terminus region. Translocation stops specifically at Xer-dif sites, where FtsK interacts with the Xer recombinase, allowing activation of chromosome unlinking by recombination. FtsK orienting polar sequences (KOPS) guide the direction of DNA translocation. FtsK can remove proteins from DNA as it translocates, but translocation stops specifically at XerCD-dif site, thereby preventing removal of XerC and XerD from dif.</text>
</comment>
<dbReference type="Gene3D" id="1.10.10.10">
    <property type="entry name" value="Winged helix-like DNA-binding domain superfamily/Winged helix DNA-binding domain"/>
    <property type="match status" value="1"/>
</dbReference>
<keyword evidence="8" id="KW-0159">Chromosome partition</keyword>
<feature type="region of interest" description="Disordered" evidence="17">
    <location>
        <begin position="268"/>
        <end position="294"/>
    </location>
</feature>
<dbReference type="InterPro" id="IPR036388">
    <property type="entry name" value="WH-like_DNA-bd_sf"/>
</dbReference>
<evidence type="ECO:0000256" key="7">
    <source>
        <dbReference type="ARBA" id="ARBA00022741"/>
    </source>
</evidence>
<dbReference type="InterPro" id="IPR025199">
    <property type="entry name" value="FtsK_4TM"/>
</dbReference>
<protein>
    <recommendedName>
        <fullName evidence="3">DNA translocase FtsK</fullName>
    </recommendedName>
</protein>
<dbReference type="InterPro" id="IPR050206">
    <property type="entry name" value="FtsK/SpoIIIE/SftA"/>
</dbReference>
<sequence>MSLLSRAEGTGGQSLLDFLRRRTMEAVGVALLLLGLAYLMALLSADSSDPSFNHAVDSPARNLLGLPGAYLADFALQALGLAAAVPAAALIAWGWRLIRTRAMARWWLKLLLLPVATALTAIPLSSLPATGQWPWVAGFGGFVGRMGFAGADGNSGLVGLAGRLAGDLPGTEVHALLILATTALTFVALFFTLGIALGGYVRFGRGVAHAGKKVGLAFDRRRQEPAVASRRVRAEEEDEERESFFRRTFGEIRLPSVKSLFALRGRRDDEDAGARREPQLGGYEEPEIDLPEPGVIERPGAARVVVAPTPKKEKKPAKKERVQAKLDFEGETEFELPPHDILARPVSNAAVQRINEESLEKNARLLETVLDDFGVKGQIVKVRPGPVVTLYELEPAPGTKTSRVVGLADDVARSMSAISVRIAVVTGRSVIGIELPNREREVVSLRELLEDDSYTGTGTKLGLALGKDIGGQPIVVDLARMPHLLIAGTTGSGKSVAINTMIMSLLYRMTPEQCKFIMIDPKMLELSVYDGIPHLLSPVVTEPKKAIVALKWVVREMENRYRSMSKLGVRNVEGYNQRLAQALAAGEQLMRRVQTGFDPETGQPIYEEEPFDLKPLPFIVVVVDEMADLMLVAGKEIEAAIQRLAQMARAAGIHIIMATQRPSVDVITGTIKANFPTRVSFHVTTRIDSRTILGEPGAEQLLGQGDMLYMANGGRITRVHGPFVSDREVESVVKFLKAQGSPDYIEDVTAEEEELDEEALPGEGGGSGDELYDKAVALVCRERKASTSFVQRYLQIGYNRAARLIERMEKEGVVSQANHAGKREVLARNIDGMD</sequence>
<comment type="subunit">
    <text evidence="15">Homohexamer. Forms a ring that surrounds DNA.</text>
</comment>
<dbReference type="InterPro" id="IPR002543">
    <property type="entry name" value="FtsK_dom"/>
</dbReference>
<organism evidence="20 21">
    <name type="scientific">Dongia sedimenti</name>
    <dbReference type="NCBI Taxonomy" id="3064282"/>
    <lineage>
        <taxon>Bacteria</taxon>
        <taxon>Pseudomonadati</taxon>
        <taxon>Pseudomonadota</taxon>
        <taxon>Alphaproteobacteria</taxon>
        <taxon>Rhodospirillales</taxon>
        <taxon>Dongiaceae</taxon>
        <taxon>Dongia</taxon>
    </lineage>
</organism>
<evidence type="ECO:0000256" key="6">
    <source>
        <dbReference type="ARBA" id="ARBA00022692"/>
    </source>
</evidence>
<dbReference type="Pfam" id="PF09397">
    <property type="entry name" value="FtsK_gamma"/>
    <property type="match status" value="1"/>
</dbReference>
<comment type="subcellular location">
    <subcellularLocation>
        <location evidence="1">Cell membrane</location>
        <topology evidence="1">Multi-pass membrane protein</topology>
    </subcellularLocation>
</comment>
<keyword evidence="11" id="KW-0238">DNA-binding</keyword>
<dbReference type="SMART" id="SM00382">
    <property type="entry name" value="AAA"/>
    <property type="match status" value="1"/>
</dbReference>
<evidence type="ECO:0000256" key="16">
    <source>
        <dbReference type="PROSITE-ProRule" id="PRU00289"/>
    </source>
</evidence>
<keyword evidence="21" id="KW-1185">Reference proteome</keyword>
<comment type="caution">
    <text evidence="20">The sequence shown here is derived from an EMBL/GenBank/DDBJ whole genome shotgun (WGS) entry which is preliminary data.</text>
</comment>
<evidence type="ECO:0000259" key="19">
    <source>
        <dbReference type="PROSITE" id="PS50901"/>
    </source>
</evidence>
<evidence type="ECO:0000256" key="12">
    <source>
        <dbReference type="ARBA" id="ARBA00023136"/>
    </source>
</evidence>
<evidence type="ECO:0000256" key="4">
    <source>
        <dbReference type="ARBA" id="ARBA00022475"/>
    </source>
</evidence>
<dbReference type="InterPro" id="IPR036390">
    <property type="entry name" value="WH_DNA-bd_sf"/>
</dbReference>
<dbReference type="SUPFAM" id="SSF52540">
    <property type="entry name" value="P-loop containing nucleoside triphosphate hydrolases"/>
    <property type="match status" value="1"/>
</dbReference>
<feature type="transmembrane region" description="Helical" evidence="18">
    <location>
        <begin position="176"/>
        <end position="203"/>
    </location>
</feature>
<evidence type="ECO:0000313" key="21">
    <source>
        <dbReference type="Proteomes" id="UP001230156"/>
    </source>
</evidence>
<evidence type="ECO:0000256" key="11">
    <source>
        <dbReference type="ARBA" id="ARBA00023125"/>
    </source>
</evidence>
<dbReference type="RefSeq" id="WP_379957048.1">
    <property type="nucleotide sequence ID" value="NZ_JAUYVI010000005.1"/>
</dbReference>
<keyword evidence="13" id="KW-0131">Cell cycle</keyword>
<evidence type="ECO:0000256" key="2">
    <source>
        <dbReference type="ARBA" id="ARBA00006474"/>
    </source>
</evidence>
<dbReference type="EMBL" id="JAUYVI010000005">
    <property type="protein sequence ID" value="MDQ7249255.1"/>
    <property type="molecule type" value="Genomic_DNA"/>
</dbReference>
<evidence type="ECO:0000256" key="8">
    <source>
        <dbReference type="ARBA" id="ARBA00022829"/>
    </source>
</evidence>
<evidence type="ECO:0000256" key="1">
    <source>
        <dbReference type="ARBA" id="ARBA00004651"/>
    </source>
</evidence>
<comment type="similarity">
    <text evidence="2">Belongs to the FtsK/SpoIIIE/SftA family.</text>
</comment>
<keyword evidence="10 18" id="KW-1133">Transmembrane helix</keyword>
<evidence type="ECO:0000313" key="20">
    <source>
        <dbReference type="EMBL" id="MDQ7249255.1"/>
    </source>
</evidence>
<keyword evidence="6 18" id="KW-0812">Transmembrane</keyword>
<dbReference type="InterPro" id="IPR041027">
    <property type="entry name" value="FtsK_alpha"/>
</dbReference>
<dbReference type="SMART" id="SM00843">
    <property type="entry name" value="Ftsk_gamma"/>
    <property type="match status" value="1"/>
</dbReference>
<evidence type="ECO:0000256" key="5">
    <source>
        <dbReference type="ARBA" id="ARBA00022618"/>
    </source>
</evidence>
<dbReference type="PANTHER" id="PTHR22683:SF41">
    <property type="entry name" value="DNA TRANSLOCASE FTSK"/>
    <property type="match status" value="1"/>
</dbReference>
<dbReference type="Gene3D" id="3.30.980.40">
    <property type="match status" value="1"/>
</dbReference>
<dbReference type="CDD" id="cd01127">
    <property type="entry name" value="TrwB_TraG_TraD_VirD4"/>
    <property type="match status" value="1"/>
</dbReference>
<dbReference type="InterPro" id="IPR003593">
    <property type="entry name" value="AAA+_ATPase"/>
</dbReference>
<feature type="transmembrane region" description="Helical" evidence="18">
    <location>
        <begin position="74"/>
        <end position="95"/>
    </location>
</feature>
<dbReference type="Proteomes" id="UP001230156">
    <property type="component" value="Unassembled WGS sequence"/>
</dbReference>
<evidence type="ECO:0000256" key="18">
    <source>
        <dbReference type="SAM" id="Phobius"/>
    </source>
</evidence>
<dbReference type="Pfam" id="PF13491">
    <property type="entry name" value="FtsK_4TM"/>
    <property type="match status" value="1"/>
</dbReference>
<evidence type="ECO:0000256" key="15">
    <source>
        <dbReference type="ARBA" id="ARBA00025923"/>
    </source>
</evidence>
<reference evidence="21" key="1">
    <citation type="submission" date="2023-08" db="EMBL/GenBank/DDBJ databases">
        <title>Rhodospirillaceae gen. nov., a novel taxon isolated from the Yangtze River Yuezi River estuary sludge.</title>
        <authorList>
            <person name="Ruan L."/>
        </authorList>
    </citation>
    <scope>NUCLEOTIDE SEQUENCE [LARGE SCALE GENOMIC DNA]</scope>
    <source>
        <strain evidence="21">R-7</strain>
    </source>
</reference>
<dbReference type="SUPFAM" id="SSF46785">
    <property type="entry name" value="Winged helix' DNA-binding domain"/>
    <property type="match status" value="1"/>
</dbReference>
<dbReference type="Pfam" id="PF17854">
    <property type="entry name" value="FtsK_alpha"/>
    <property type="match status" value="1"/>
</dbReference>
<keyword evidence="4" id="KW-1003">Cell membrane</keyword>
<keyword evidence="12 18" id="KW-0472">Membrane</keyword>
<keyword evidence="7 16" id="KW-0547">Nucleotide-binding</keyword>
<feature type="transmembrane region" description="Helical" evidence="18">
    <location>
        <begin position="107"/>
        <end position="125"/>
    </location>
</feature>
<dbReference type="Gene3D" id="3.40.50.300">
    <property type="entry name" value="P-loop containing nucleotide triphosphate hydrolases"/>
    <property type="match status" value="1"/>
</dbReference>
<evidence type="ECO:0000256" key="17">
    <source>
        <dbReference type="SAM" id="MobiDB-lite"/>
    </source>
</evidence>
<evidence type="ECO:0000256" key="13">
    <source>
        <dbReference type="ARBA" id="ARBA00023306"/>
    </source>
</evidence>
<proteinExistence type="inferred from homology"/>
<accession>A0ABU0YQ32</accession>
<dbReference type="PANTHER" id="PTHR22683">
    <property type="entry name" value="SPORULATION PROTEIN RELATED"/>
    <property type="match status" value="1"/>
</dbReference>
<evidence type="ECO:0000256" key="10">
    <source>
        <dbReference type="ARBA" id="ARBA00022989"/>
    </source>
</evidence>
<feature type="domain" description="FtsK" evidence="19">
    <location>
        <begin position="471"/>
        <end position="690"/>
    </location>
</feature>
<keyword evidence="5" id="KW-0132">Cell division</keyword>